<dbReference type="Proteomes" id="UP000464013">
    <property type="component" value="Chromosome"/>
</dbReference>
<accession>A0A6I6SPK9</accession>
<keyword evidence="3" id="KW-0732">Signal</keyword>
<dbReference type="InterPro" id="IPR028082">
    <property type="entry name" value="Peripla_BP_I"/>
</dbReference>
<dbReference type="KEGG" id="htx:EKK97_22555"/>
<evidence type="ECO:0000313" key="5">
    <source>
        <dbReference type="EMBL" id="QHC51822.1"/>
    </source>
</evidence>
<comment type="subcellular location">
    <subcellularLocation>
        <location evidence="1">Cell envelope</location>
    </subcellularLocation>
</comment>
<dbReference type="GO" id="GO:0030313">
    <property type="term" value="C:cell envelope"/>
    <property type="evidence" value="ECO:0007669"/>
    <property type="project" value="UniProtKB-SubCell"/>
</dbReference>
<dbReference type="SUPFAM" id="SSF53822">
    <property type="entry name" value="Periplasmic binding protein-like I"/>
    <property type="match status" value="1"/>
</dbReference>
<dbReference type="PANTHER" id="PTHR46847">
    <property type="entry name" value="D-ALLOSE-BINDING PERIPLASMIC PROTEIN-RELATED"/>
    <property type="match status" value="1"/>
</dbReference>
<dbReference type="InterPro" id="IPR025997">
    <property type="entry name" value="SBP_2_dom"/>
</dbReference>
<evidence type="ECO:0000259" key="4">
    <source>
        <dbReference type="Pfam" id="PF13407"/>
    </source>
</evidence>
<proteinExistence type="inferred from homology"/>
<protein>
    <recommendedName>
        <fullName evidence="4">Periplasmic binding protein domain-containing protein</fullName>
    </recommendedName>
</protein>
<sequence>MIHYRFTQSDQGACVRKLFILLVALHAAHLHAEPLRIGVSVADLGNPFFATLAEAIGDSARALHPGEVALEVRSSAYDLERQVHQLDAFTQAGMDIIVLAAANSEAIGPAVRRAQQAGIVVAAVDIDAQGADVTVTTDNVQAGEMTCDYMAERLGHTGRVAIINGAPVSSVTDRVNGCRTALNRHPEIELLSDDHNGGGTYSGGLEAMTYLISAYSDLDAVFAINDPSAIGAANAARLAGQSHLFIVAVDGSPEGIAALQESPALLVATAAQSPRQMAATAIRESLGHLAAGGRQESQAIRLATQLITRENAEHFDHWSNGSTSE</sequence>
<dbReference type="Pfam" id="PF13407">
    <property type="entry name" value="Peripla_BP_4"/>
    <property type="match status" value="1"/>
</dbReference>
<dbReference type="Gene3D" id="3.40.50.2300">
    <property type="match status" value="2"/>
</dbReference>
<dbReference type="AlphaFoldDB" id="A0A6I6SPK9"/>
<dbReference type="PANTHER" id="PTHR46847:SF2">
    <property type="entry name" value="ABC TRANSPORTER SUGAR-BINDING PROTEIN"/>
    <property type="match status" value="1"/>
</dbReference>
<reference evidence="5 6" key="1">
    <citation type="submission" date="2019-01" db="EMBL/GenBank/DDBJ databases">
        <title>Complete genome of a denitifying bacterium Halomons sp. BC-M4-5.</title>
        <authorList>
            <person name="Wang L."/>
            <person name="Shao Z."/>
        </authorList>
    </citation>
    <scope>NUCLEOTIDE SEQUENCE [LARGE SCALE GENOMIC DNA]</scope>
    <source>
        <strain evidence="5 6">BC-M4-5</strain>
    </source>
</reference>
<name>A0A6I6SPK9_9GAMM</name>
<dbReference type="GO" id="GO:0055085">
    <property type="term" value="P:transmembrane transport"/>
    <property type="evidence" value="ECO:0007669"/>
    <property type="project" value="UniProtKB-ARBA"/>
</dbReference>
<evidence type="ECO:0000256" key="3">
    <source>
        <dbReference type="ARBA" id="ARBA00022729"/>
    </source>
</evidence>
<evidence type="ECO:0000256" key="2">
    <source>
        <dbReference type="ARBA" id="ARBA00007639"/>
    </source>
</evidence>
<evidence type="ECO:0000256" key="1">
    <source>
        <dbReference type="ARBA" id="ARBA00004196"/>
    </source>
</evidence>
<dbReference type="GO" id="GO:0030246">
    <property type="term" value="F:carbohydrate binding"/>
    <property type="evidence" value="ECO:0007669"/>
    <property type="project" value="UniProtKB-ARBA"/>
</dbReference>
<organism evidence="5 6">
    <name type="scientific">Billgrantia tianxiuensis</name>
    <dbReference type="NCBI Taxonomy" id="2497861"/>
    <lineage>
        <taxon>Bacteria</taxon>
        <taxon>Pseudomonadati</taxon>
        <taxon>Pseudomonadota</taxon>
        <taxon>Gammaproteobacteria</taxon>
        <taxon>Oceanospirillales</taxon>
        <taxon>Halomonadaceae</taxon>
        <taxon>Billgrantia</taxon>
    </lineage>
</organism>
<evidence type="ECO:0000313" key="6">
    <source>
        <dbReference type="Proteomes" id="UP000464013"/>
    </source>
</evidence>
<comment type="similarity">
    <text evidence="2">Belongs to the bacterial solute-binding protein 2 family.</text>
</comment>
<feature type="domain" description="Periplasmic binding protein" evidence="4">
    <location>
        <begin position="37"/>
        <end position="284"/>
    </location>
</feature>
<gene>
    <name evidence="5" type="ORF">EKK97_22555</name>
</gene>
<keyword evidence="6" id="KW-1185">Reference proteome</keyword>
<dbReference type="EMBL" id="CP035042">
    <property type="protein sequence ID" value="QHC51822.1"/>
    <property type="molecule type" value="Genomic_DNA"/>
</dbReference>